<keyword evidence="3" id="KW-0131">Cell cycle</keyword>
<evidence type="ECO:0000313" key="4">
    <source>
        <dbReference type="EMBL" id="TCK97978.1"/>
    </source>
</evidence>
<gene>
    <name evidence="3" type="primary">scpA</name>
    <name evidence="4" type="ORF">EDC19_0384</name>
</gene>
<dbReference type="InterPro" id="IPR003768">
    <property type="entry name" value="ScpA"/>
</dbReference>
<keyword evidence="1 3" id="KW-0159">Chromosome partition</keyword>
<proteinExistence type="inferred from homology"/>
<dbReference type="Gene3D" id="6.10.250.2410">
    <property type="match status" value="1"/>
</dbReference>
<accession>A0A4R1MXI4</accession>
<keyword evidence="3" id="KW-0963">Cytoplasm</keyword>
<dbReference type="AlphaFoldDB" id="A0A4R1MXI4"/>
<dbReference type="GO" id="GO:0051301">
    <property type="term" value="P:cell division"/>
    <property type="evidence" value="ECO:0007669"/>
    <property type="project" value="UniProtKB-KW"/>
</dbReference>
<dbReference type="GO" id="GO:0006260">
    <property type="term" value="P:DNA replication"/>
    <property type="evidence" value="ECO:0007669"/>
    <property type="project" value="UniProtKB-UniRule"/>
</dbReference>
<keyword evidence="5" id="KW-1185">Reference proteome</keyword>
<dbReference type="HAMAP" id="MF_01805">
    <property type="entry name" value="ScpA"/>
    <property type="match status" value="1"/>
</dbReference>
<comment type="caution">
    <text evidence="4">The sequence shown here is derived from an EMBL/GenBank/DDBJ whole genome shotgun (WGS) entry which is preliminary data.</text>
</comment>
<dbReference type="Gene3D" id="1.10.10.580">
    <property type="entry name" value="Structural maintenance of chromosome 1. Chain E"/>
    <property type="match status" value="1"/>
</dbReference>
<dbReference type="GO" id="GO:0005737">
    <property type="term" value="C:cytoplasm"/>
    <property type="evidence" value="ECO:0007669"/>
    <property type="project" value="UniProtKB-SubCell"/>
</dbReference>
<evidence type="ECO:0000313" key="5">
    <source>
        <dbReference type="Proteomes" id="UP000294545"/>
    </source>
</evidence>
<comment type="subcellular location">
    <subcellularLocation>
        <location evidence="3">Cytoplasm</location>
    </subcellularLocation>
    <text evidence="3">Associated with two foci at the outer edges of the nucleoid region in young cells, and at four foci within both cell halves in older cells.</text>
</comment>
<comment type="similarity">
    <text evidence="3">Belongs to the ScpA family.</text>
</comment>
<dbReference type="GO" id="GO:0007059">
    <property type="term" value="P:chromosome segregation"/>
    <property type="evidence" value="ECO:0007669"/>
    <property type="project" value="UniProtKB-UniRule"/>
</dbReference>
<dbReference type="EMBL" id="SMGQ01000011">
    <property type="protein sequence ID" value="TCK97978.1"/>
    <property type="molecule type" value="Genomic_DNA"/>
</dbReference>
<dbReference type="InterPro" id="IPR023093">
    <property type="entry name" value="ScpA-like_C"/>
</dbReference>
<protein>
    <recommendedName>
        <fullName evidence="2 3">Segregation and condensation protein A</fullName>
    </recommendedName>
</protein>
<dbReference type="Proteomes" id="UP000294545">
    <property type="component" value="Unassembled WGS sequence"/>
</dbReference>
<comment type="function">
    <text evidence="3">Participates in chromosomal partition during cell division. May act via the formation of a condensin-like complex containing Smc and ScpB that pull DNA away from mid-cell into both cell halves.</text>
</comment>
<name>A0A4R1MXI4_9FIRM</name>
<evidence type="ECO:0000256" key="1">
    <source>
        <dbReference type="ARBA" id="ARBA00022829"/>
    </source>
</evidence>
<dbReference type="OrthoDB" id="9811016at2"/>
<organism evidence="4 5">
    <name type="scientific">Natranaerovirga hydrolytica</name>
    <dbReference type="NCBI Taxonomy" id="680378"/>
    <lineage>
        <taxon>Bacteria</taxon>
        <taxon>Bacillati</taxon>
        <taxon>Bacillota</taxon>
        <taxon>Clostridia</taxon>
        <taxon>Lachnospirales</taxon>
        <taxon>Natranaerovirgaceae</taxon>
        <taxon>Natranaerovirga</taxon>
    </lineage>
</organism>
<reference evidence="4 5" key="1">
    <citation type="submission" date="2019-03" db="EMBL/GenBank/DDBJ databases">
        <title>Genomic Encyclopedia of Type Strains, Phase IV (KMG-IV): sequencing the most valuable type-strain genomes for metagenomic binning, comparative biology and taxonomic classification.</title>
        <authorList>
            <person name="Goeker M."/>
        </authorList>
    </citation>
    <scope>NUCLEOTIDE SEQUENCE [LARGE SCALE GENOMIC DNA]</scope>
    <source>
        <strain evidence="4 5">DSM 24176</strain>
    </source>
</reference>
<keyword evidence="3" id="KW-0132">Cell division</keyword>
<dbReference type="RefSeq" id="WP_132279698.1">
    <property type="nucleotide sequence ID" value="NZ_SMGQ01000011.1"/>
</dbReference>
<comment type="subunit">
    <text evidence="3">Component of a cohesin-like complex composed of ScpA, ScpB and the Smc homodimer, in which ScpA and ScpB bind to the head domain of Smc. The presence of the three proteins is required for the association of the complex with DNA.</text>
</comment>
<dbReference type="Pfam" id="PF02616">
    <property type="entry name" value="SMC_ScpA"/>
    <property type="match status" value="1"/>
</dbReference>
<dbReference type="PANTHER" id="PTHR33969">
    <property type="entry name" value="SEGREGATION AND CONDENSATION PROTEIN A"/>
    <property type="match status" value="1"/>
</dbReference>
<sequence>MSISIKLEAFEGPLDLLLHLIEKNKVSIYDIPIVSITDQYLQYINAMEEKNLDIMSEFLVMAATLINIKSKMLIPKNEDKEEEQEEDPRKELVFRLLEYKKYKYISRELKGKQTDAQKIIFKGPTLPEEVKNYKEKIPIETIMKDIDLSKLYSIFNTVIKKQSNKVDQVRSKFGEIKREEYTINDKINEIKNLARTNTTVSFRKLLEKDTTKNEIITSFLAVLELIKTGIIHIKQDYNFDDIIIHFK</sequence>
<evidence type="ECO:0000256" key="2">
    <source>
        <dbReference type="ARBA" id="ARBA00044777"/>
    </source>
</evidence>
<evidence type="ECO:0000256" key="3">
    <source>
        <dbReference type="HAMAP-Rule" id="MF_01805"/>
    </source>
</evidence>
<dbReference type="PANTHER" id="PTHR33969:SF2">
    <property type="entry name" value="SEGREGATION AND CONDENSATION PROTEIN A"/>
    <property type="match status" value="1"/>
</dbReference>